<sequence>MGSQLDKSAQQEKEATAGDSPDQKPSTPVLGATSSEGPQVDGKRMFLEDLSQEEISSLSGSELDEIHKKARNQVEEDNPDAVSSVLAYKTHSLMKELWEDR</sequence>
<evidence type="ECO:0000256" key="1">
    <source>
        <dbReference type="SAM" id="MobiDB-lite"/>
    </source>
</evidence>
<organism evidence="2 3">
    <name type="scientific">Salinibacter ruber</name>
    <dbReference type="NCBI Taxonomy" id="146919"/>
    <lineage>
        <taxon>Bacteria</taxon>
        <taxon>Pseudomonadati</taxon>
        <taxon>Rhodothermota</taxon>
        <taxon>Rhodothermia</taxon>
        <taxon>Rhodothermales</taxon>
        <taxon>Salinibacteraceae</taxon>
        <taxon>Salinibacter</taxon>
    </lineage>
</organism>
<accession>A0A9X2U4H0</accession>
<evidence type="ECO:0000313" key="3">
    <source>
        <dbReference type="Proteomes" id="UP001155034"/>
    </source>
</evidence>
<feature type="region of interest" description="Disordered" evidence="1">
    <location>
        <begin position="1"/>
        <end position="43"/>
    </location>
</feature>
<dbReference type="AlphaFoldDB" id="A0A9X2U4H0"/>
<protein>
    <submittedName>
        <fullName evidence="2">Uncharacterized protein</fullName>
    </submittedName>
</protein>
<dbReference type="EMBL" id="JANTYZ010000017">
    <property type="protein sequence ID" value="MCS3866675.1"/>
    <property type="molecule type" value="Genomic_DNA"/>
</dbReference>
<dbReference type="RefSeq" id="WP_251965754.1">
    <property type="nucleotide sequence ID" value="NZ_CALTSF010000031.1"/>
</dbReference>
<gene>
    <name evidence="2" type="ORF">GGP82_003255</name>
</gene>
<reference evidence="2" key="1">
    <citation type="submission" date="2022-08" db="EMBL/GenBank/DDBJ databases">
        <title>Genomic Encyclopedia of Type Strains, Phase V (KMG-V): Genome sequencing to study the core and pangenomes of soil and plant-associated prokaryotes.</title>
        <authorList>
            <person name="Whitman W."/>
        </authorList>
    </citation>
    <scope>NUCLEOTIDE SEQUENCE</scope>
    <source>
        <strain evidence="2">SP2016B</strain>
    </source>
</reference>
<proteinExistence type="predicted"/>
<evidence type="ECO:0000313" key="2">
    <source>
        <dbReference type="EMBL" id="MCS3866675.1"/>
    </source>
</evidence>
<name>A0A9X2U4H0_9BACT</name>
<comment type="caution">
    <text evidence="2">The sequence shown here is derived from an EMBL/GenBank/DDBJ whole genome shotgun (WGS) entry which is preliminary data.</text>
</comment>
<dbReference type="Proteomes" id="UP001155034">
    <property type="component" value="Unassembled WGS sequence"/>
</dbReference>